<evidence type="ECO:0000313" key="3">
    <source>
        <dbReference type="Proteomes" id="UP001440612"/>
    </source>
</evidence>
<accession>A0ABZ2V5M3</accession>
<keyword evidence="3" id="KW-1185">Reference proteome</keyword>
<feature type="chain" id="PRO_5045073898" evidence="1">
    <location>
        <begin position="21"/>
        <end position="91"/>
    </location>
</feature>
<evidence type="ECO:0000256" key="1">
    <source>
        <dbReference type="SAM" id="SignalP"/>
    </source>
</evidence>
<gene>
    <name evidence="2" type="ORF">AABB29_04240</name>
</gene>
<sequence length="91" mass="9602">MRSFGYLALGFVLVMGCTPAAPVLPDAGEDSCGATNYAALVGQDATALEKTLILGMVRVIRPGDIVTMDFRSARINFAIGADETITRIYCG</sequence>
<organism evidence="2 3">
    <name type="scientific">Yoonia phaeophyticola</name>
    <dbReference type="NCBI Taxonomy" id="3137369"/>
    <lineage>
        <taxon>Bacteria</taxon>
        <taxon>Pseudomonadati</taxon>
        <taxon>Pseudomonadota</taxon>
        <taxon>Alphaproteobacteria</taxon>
        <taxon>Rhodobacterales</taxon>
        <taxon>Paracoccaceae</taxon>
        <taxon>Yoonia</taxon>
    </lineage>
</organism>
<dbReference type="EMBL" id="CP150951">
    <property type="protein sequence ID" value="WZC49865.1"/>
    <property type="molecule type" value="Genomic_DNA"/>
</dbReference>
<keyword evidence="1" id="KW-0732">Signal</keyword>
<dbReference type="RefSeq" id="WP_341367975.1">
    <property type="nucleotide sequence ID" value="NZ_CP150951.2"/>
</dbReference>
<dbReference type="PROSITE" id="PS51257">
    <property type="entry name" value="PROKAR_LIPOPROTEIN"/>
    <property type="match status" value="1"/>
</dbReference>
<proteinExistence type="predicted"/>
<evidence type="ECO:0000313" key="2">
    <source>
        <dbReference type="EMBL" id="WZC49865.1"/>
    </source>
</evidence>
<reference evidence="3" key="1">
    <citation type="submission" date="2024-04" db="EMBL/GenBank/DDBJ databases">
        <title>Phylogenomic analyses of a clade within the roseobacter group suggest taxonomic reassignments of species of the genera Aestuariivita, Citreicella, Loktanella, Nautella, Pelagibaca, Ruegeria, Thalassobius, Thiobacimonas and Tropicibacter, and the proposal o.</title>
        <authorList>
            <person name="Jeon C.O."/>
        </authorList>
    </citation>
    <scope>NUCLEOTIDE SEQUENCE [LARGE SCALE GENOMIC DNA]</scope>
    <source>
        <strain evidence="3">BS5-3</strain>
    </source>
</reference>
<dbReference type="InterPro" id="IPR021719">
    <property type="entry name" value="Prot_inh_I78"/>
</dbReference>
<protein>
    <submittedName>
        <fullName evidence="2">I78 family peptidase inhibitor</fullName>
    </submittedName>
</protein>
<dbReference type="Proteomes" id="UP001440612">
    <property type="component" value="Chromosome"/>
</dbReference>
<name>A0ABZ2V5M3_9RHOB</name>
<dbReference type="Pfam" id="PF11720">
    <property type="entry name" value="Inhibitor_I78"/>
    <property type="match status" value="1"/>
</dbReference>
<dbReference type="Gene3D" id="3.30.10.10">
    <property type="entry name" value="Trypsin Inhibitor V, subunit A"/>
    <property type="match status" value="1"/>
</dbReference>
<feature type="signal peptide" evidence="1">
    <location>
        <begin position="1"/>
        <end position="20"/>
    </location>
</feature>